<dbReference type="RefSeq" id="WP_106536809.1">
    <property type="nucleotide sequence ID" value="NZ_PYGE01000005.1"/>
</dbReference>
<accession>A0A2P8E554</accession>
<dbReference type="Proteomes" id="UP000243528">
    <property type="component" value="Unassembled WGS sequence"/>
</dbReference>
<name>A0A2P8E554_9ACTN</name>
<evidence type="ECO:0000313" key="1">
    <source>
        <dbReference type="EMBL" id="PSL04598.1"/>
    </source>
</evidence>
<sequence>MPYVLTVDQRGSRRGRDLVDEGIAVLRRRIPAPTLPFERTAGDEFQGMLADAADAVDAALALVRHGSWSVGLGVGPADEPLPASTRTARGPAFVHARSALDEAKQRTHHVAVVGADEYAHDADAVLSLLAAVLARRTDTGWEAVDLMAEAHTFADAAERLGVSRQAVGQRLAVALWQQERDVRPVVARLLAKSERAAGRTR</sequence>
<protein>
    <recommendedName>
        <fullName evidence="3">SatD family protein</fullName>
    </recommendedName>
</protein>
<organism evidence="1 2">
    <name type="scientific">Haloactinopolyspora alba</name>
    <dbReference type="NCBI Taxonomy" id="648780"/>
    <lineage>
        <taxon>Bacteria</taxon>
        <taxon>Bacillati</taxon>
        <taxon>Actinomycetota</taxon>
        <taxon>Actinomycetes</taxon>
        <taxon>Jiangellales</taxon>
        <taxon>Jiangellaceae</taxon>
        <taxon>Haloactinopolyspora</taxon>
    </lineage>
</organism>
<comment type="caution">
    <text evidence="1">The sequence shown here is derived from an EMBL/GenBank/DDBJ whole genome shotgun (WGS) entry which is preliminary data.</text>
</comment>
<reference evidence="1 2" key="1">
    <citation type="submission" date="2018-03" db="EMBL/GenBank/DDBJ databases">
        <title>Genomic Encyclopedia of Archaeal and Bacterial Type Strains, Phase II (KMG-II): from individual species to whole genera.</title>
        <authorList>
            <person name="Goeker M."/>
        </authorList>
    </citation>
    <scope>NUCLEOTIDE SEQUENCE [LARGE SCALE GENOMIC DNA]</scope>
    <source>
        <strain evidence="1 2">DSM 45211</strain>
    </source>
</reference>
<proteinExistence type="predicted"/>
<dbReference type="OrthoDB" id="5184241at2"/>
<dbReference type="AlphaFoldDB" id="A0A2P8E554"/>
<evidence type="ECO:0008006" key="3">
    <source>
        <dbReference type="Google" id="ProtNLM"/>
    </source>
</evidence>
<dbReference type="EMBL" id="PYGE01000005">
    <property type="protein sequence ID" value="PSL04598.1"/>
    <property type="molecule type" value="Genomic_DNA"/>
</dbReference>
<keyword evidence="2" id="KW-1185">Reference proteome</keyword>
<evidence type="ECO:0000313" key="2">
    <source>
        <dbReference type="Proteomes" id="UP000243528"/>
    </source>
</evidence>
<gene>
    <name evidence="1" type="ORF">CLV30_10562</name>
</gene>